<keyword evidence="2" id="KW-0042">Antenna complex</keyword>
<dbReference type="InterPro" id="IPR011989">
    <property type="entry name" value="ARM-like"/>
</dbReference>
<protein>
    <submittedName>
        <fullName evidence="5">PBS lyase HEAT domain protein repeat-containing protein CpeY</fullName>
    </submittedName>
</protein>
<reference evidence="5 6" key="2">
    <citation type="journal article" date="2013" name="Plant Physiol.">
        <title>A Nostoc punctiforme Sugar Transporter Necessary to Establish a Cyanobacterium-Plant Symbiosis.</title>
        <authorList>
            <person name="Ekman M."/>
            <person name="Picossi S."/>
            <person name="Campbell E.L."/>
            <person name="Meeks J.C."/>
            <person name="Flores E."/>
        </authorList>
    </citation>
    <scope>NUCLEOTIDE SEQUENCE [LARGE SCALE GENOMIC DNA]</scope>
    <source>
        <strain evidence="6">ATCC 29133 / PCC 73102</strain>
    </source>
</reference>
<dbReference type="OrthoDB" id="527225at2"/>
<dbReference type="InterPro" id="IPR004155">
    <property type="entry name" value="PBS_lyase_HEAT"/>
</dbReference>
<dbReference type="SUPFAM" id="SSF48371">
    <property type="entry name" value="ARM repeat"/>
    <property type="match status" value="1"/>
</dbReference>
<evidence type="ECO:0000313" key="6">
    <source>
        <dbReference type="Proteomes" id="UP000001191"/>
    </source>
</evidence>
<gene>
    <name evidence="5" type="ordered locus">Npun_R3801</name>
</gene>
<reference evidence="6" key="1">
    <citation type="submission" date="2008-04" db="EMBL/GenBank/DDBJ databases">
        <title>Complete sequence of chromosome of Nostoc punctiforme ATCC 29133.</title>
        <authorList>
            <consortium name="US DOE Joint Genome Institute"/>
            <person name="Copeland A."/>
            <person name="Lucas S."/>
            <person name="Lapidus A."/>
            <person name="Glavina del Rio T."/>
            <person name="Dalin E."/>
            <person name="Tice H."/>
            <person name="Pitluck S."/>
            <person name="Chain P."/>
            <person name="Malfatti S."/>
            <person name="Shin M."/>
            <person name="Vergez L."/>
            <person name="Schmutz J."/>
            <person name="Larimer F."/>
            <person name="Land M."/>
            <person name="Hauser L."/>
            <person name="Kyrpides N."/>
            <person name="Kim E."/>
            <person name="Meeks J.C."/>
            <person name="Elhai J."/>
            <person name="Campbell E.L."/>
            <person name="Thiel T."/>
            <person name="Longmire J."/>
            <person name="Potts M."/>
            <person name="Atlas R."/>
        </authorList>
    </citation>
    <scope>NUCLEOTIDE SEQUENCE [LARGE SCALE GENOMIC DNA]</scope>
    <source>
        <strain evidence="6">ATCC 29133 / PCC 73102</strain>
    </source>
</reference>
<keyword evidence="4 5" id="KW-0456">Lyase</keyword>
<dbReference type="PhylomeDB" id="B2J473"/>
<dbReference type="HOGENOM" id="CLU_050203_0_0_3"/>
<dbReference type="Pfam" id="PF13646">
    <property type="entry name" value="HEAT_2"/>
    <property type="match status" value="1"/>
</dbReference>
<dbReference type="KEGG" id="npu:Npun_R3801"/>
<dbReference type="EnsemblBacteria" id="ACC82185">
    <property type="protein sequence ID" value="ACC82185"/>
    <property type="gene ID" value="Npun_R3801"/>
</dbReference>
<accession>B2J473</accession>
<dbReference type="GO" id="GO:0016829">
    <property type="term" value="F:lyase activity"/>
    <property type="evidence" value="ECO:0007669"/>
    <property type="project" value="UniProtKB-KW"/>
</dbReference>
<sequence>MDKRFFKMFGLTEEQAIAIIDTPLEQLEDASDKYIAVSHLINYPTEQSIAALVRAIETSNPDELDHRIVRRKAVESLGRLQAESALPVIRQCLKDDDIYTVENTVWAIGEIGTKDPDILEEVAQLLDKPGQIYRVIIHTLANADYQPSLERVNKFTEAEDEPTRSAAIATVCRFSGDYSQITEVMALLQSSSVNARRGCIQDLIDACYYKAIPEIARCPVSLVFRLRGLRMLLDAGVPSGEITFTEIQPYLEKVLYDHPNDLDLVHEYDATPVLDFVINELYETDFGRCYLATKTLLDIYPQEAPQALLTTYGDKAYNDYGAHYHVMKLFGWLKYAPAYDLLIENLHNREPQFQKSRAACAIALGELGDSRAIPEIKICLNTPIWDLKYACFLALDRLGDSSGREICIHDGDWLIKAKATTNANIAV</sequence>
<evidence type="ECO:0000256" key="1">
    <source>
        <dbReference type="ARBA" id="ARBA00009299"/>
    </source>
</evidence>
<dbReference type="PANTHER" id="PTHR12697">
    <property type="entry name" value="PBS LYASE HEAT-LIKE PROTEIN"/>
    <property type="match status" value="1"/>
</dbReference>
<dbReference type="eggNOG" id="COG1413">
    <property type="taxonomic scope" value="Bacteria"/>
</dbReference>
<dbReference type="STRING" id="63737.Npun_R3801"/>
<keyword evidence="6" id="KW-1185">Reference proteome</keyword>
<dbReference type="AlphaFoldDB" id="B2J473"/>
<evidence type="ECO:0000256" key="3">
    <source>
        <dbReference type="ARBA" id="ARBA00022738"/>
    </source>
</evidence>
<evidence type="ECO:0000256" key="4">
    <source>
        <dbReference type="ARBA" id="ARBA00023239"/>
    </source>
</evidence>
<dbReference type="GO" id="GO:0030089">
    <property type="term" value="C:phycobilisome"/>
    <property type="evidence" value="ECO:0007669"/>
    <property type="project" value="UniProtKB-KW"/>
</dbReference>
<organism evidence="5 6">
    <name type="scientific">Nostoc punctiforme (strain ATCC 29133 / PCC 73102)</name>
    <dbReference type="NCBI Taxonomy" id="63737"/>
    <lineage>
        <taxon>Bacteria</taxon>
        <taxon>Bacillati</taxon>
        <taxon>Cyanobacteriota</taxon>
        <taxon>Cyanophyceae</taxon>
        <taxon>Nostocales</taxon>
        <taxon>Nostocaceae</taxon>
        <taxon>Nostoc</taxon>
    </lineage>
</organism>
<evidence type="ECO:0000256" key="2">
    <source>
        <dbReference type="ARBA" id="ARBA00022549"/>
    </source>
</evidence>
<keyword evidence="3" id="KW-0605">Phycobilisome</keyword>
<dbReference type="Gene3D" id="1.25.10.10">
    <property type="entry name" value="Leucine-rich Repeat Variant"/>
    <property type="match status" value="2"/>
</dbReference>
<name>B2J473_NOSP7</name>
<dbReference type="RefSeq" id="WP_012410156.1">
    <property type="nucleotide sequence ID" value="NC_010628.1"/>
</dbReference>
<evidence type="ECO:0000313" key="5">
    <source>
        <dbReference type="EMBL" id="ACC82185.1"/>
    </source>
</evidence>
<comment type="similarity">
    <text evidence="1">Belongs to the CpcE/RpcE/PecE family.</text>
</comment>
<dbReference type="SMART" id="SM00567">
    <property type="entry name" value="EZ_HEAT"/>
    <property type="match status" value="3"/>
</dbReference>
<dbReference type="PANTHER" id="PTHR12697:SF5">
    <property type="entry name" value="DEOXYHYPUSINE HYDROXYLASE"/>
    <property type="match status" value="1"/>
</dbReference>
<proteinExistence type="inferred from homology"/>
<dbReference type="EMBL" id="CP001037">
    <property type="protein sequence ID" value="ACC82185.1"/>
    <property type="molecule type" value="Genomic_DNA"/>
</dbReference>
<dbReference type="Proteomes" id="UP000001191">
    <property type="component" value="Chromosome"/>
</dbReference>
<dbReference type="GO" id="GO:0016491">
    <property type="term" value="F:oxidoreductase activity"/>
    <property type="evidence" value="ECO:0007669"/>
    <property type="project" value="TreeGrafter"/>
</dbReference>
<dbReference type="Pfam" id="PF03130">
    <property type="entry name" value="HEAT_PBS"/>
    <property type="match status" value="1"/>
</dbReference>
<dbReference type="InterPro" id="IPR016024">
    <property type="entry name" value="ARM-type_fold"/>
</dbReference>